<evidence type="ECO:0000313" key="1">
    <source>
        <dbReference type="EMBL" id="EFO80273.1"/>
    </source>
</evidence>
<accession>E1IEX6</accession>
<organism evidence="1 2">
    <name type="scientific">Oscillochloris trichoides DG-6</name>
    <dbReference type="NCBI Taxonomy" id="765420"/>
    <lineage>
        <taxon>Bacteria</taxon>
        <taxon>Bacillati</taxon>
        <taxon>Chloroflexota</taxon>
        <taxon>Chloroflexia</taxon>
        <taxon>Chloroflexales</taxon>
        <taxon>Chloroflexineae</taxon>
        <taxon>Oscillochloridaceae</taxon>
        <taxon>Oscillochloris</taxon>
    </lineage>
</organism>
<keyword evidence="2" id="KW-1185">Reference proteome</keyword>
<dbReference type="InterPro" id="IPR011990">
    <property type="entry name" value="TPR-like_helical_dom_sf"/>
</dbReference>
<name>E1IEX6_9CHLR</name>
<sequence length="213" mass="22890">MQCYEQSGEYRAAAELLAAFGTPTASAEAARRLLILDDLPAAGEAFLAAQQPRAALECFRRAALPARELACLQALGDDLAVGTLLLDLGRPAEAVAPLQRALAQAEDRVIQARLHFQVAHALGDPAGQTDYRAGLALLPLLPHSAESAPVWLALAAWGEAVGRMDRVQEGYAEALRLLDHPSTAAAHQAALRRYRAVAERMGNRGLVEKYHDR</sequence>
<comment type="caution">
    <text evidence="1">The sequence shown here is derived from an EMBL/GenBank/DDBJ whole genome shotgun (WGS) entry which is preliminary data.</text>
</comment>
<dbReference type="Gene3D" id="1.25.40.10">
    <property type="entry name" value="Tetratricopeptide repeat domain"/>
    <property type="match status" value="1"/>
</dbReference>
<dbReference type="EMBL" id="ADVR01000077">
    <property type="protein sequence ID" value="EFO80273.1"/>
    <property type="molecule type" value="Genomic_DNA"/>
</dbReference>
<proteinExistence type="predicted"/>
<dbReference type="Proteomes" id="UP000054010">
    <property type="component" value="Unassembled WGS sequence"/>
</dbReference>
<protein>
    <submittedName>
        <fullName evidence="1">Uncharacterized protein</fullName>
    </submittedName>
</protein>
<gene>
    <name evidence="1" type="ORF">OSCT_1877</name>
</gene>
<dbReference type="AlphaFoldDB" id="E1IEX6"/>
<reference evidence="1 2" key="1">
    <citation type="journal article" date="2011" name="J. Bacteriol.">
        <title>Draft genome sequence of the anoxygenic filamentous phototrophic bacterium Oscillochloris trichoides subsp. DG-6.</title>
        <authorList>
            <person name="Kuznetsov B.B."/>
            <person name="Ivanovsky R.N."/>
            <person name="Keppen O.I."/>
            <person name="Sukhacheva M.V."/>
            <person name="Bumazhkin B.K."/>
            <person name="Patutina E.O."/>
            <person name="Beletsky A.V."/>
            <person name="Mardanov A.V."/>
            <person name="Baslerov R.V."/>
            <person name="Panteleeva A.N."/>
            <person name="Kolganova T.V."/>
            <person name="Ravin N.V."/>
            <person name="Skryabin K.G."/>
        </authorList>
    </citation>
    <scope>NUCLEOTIDE SEQUENCE [LARGE SCALE GENOMIC DNA]</scope>
    <source>
        <strain evidence="1 2">DG-6</strain>
    </source>
</reference>
<dbReference type="STRING" id="765420.OSCT_1877"/>
<evidence type="ECO:0000313" key="2">
    <source>
        <dbReference type="Proteomes" id="UP000054010"/>
    </source>
</evidence>
<dbReference type="HOGENOM" id="CLU_1293267_0_0_0"/>